<dbReference type="GO" id="GO:0070847">
    <property type="term" value="C:core mediator complex"/>
    <property type="evidence" value="ECO:0007669"/>
    <property type="project" value="TreeGrafter"/>
</dbReference>
<dbReference type="PANTHER" id="PTHR13114:SF7">
    <property type="entry name" value="MEDIATOR OF RNA POLYMERASE II TRANSCRIPTION SUBUNIT 17"/>
    <property type="match status" value="1"/>
</dbReference>
<evidence type="ECO:0000313" key="7">
    <source>
        <dbReference type="WBParaSite" id="Pan_g19024.t2"/>
    </source>
</evidence>
<dbReference type="GO" id="GO:0016592">
    <property type="term" value="C:mediator complex"/>
    <property type="evidence" value="ECO:0007669"/>
    <property type="project" value="InterPro"/>
</dbReference>
<evidence type="ECO:0000256" key="3">
    <source>
        <dbReference type="ARBA" id="ARBA00023015"/>
    </source>
</evidence>
<keyword evidence="3" id="KW-0805">Transcription regulation</keyword>
<comment type="subcellular location">
    <subcellularLocation>
        <location evidence="1">Nucleus</location>
    </subcellularLocation>
</comment>
<reference evidence="6" key="1">
    <citation type="journal article" date="2013" name="Genetics">
        <title>The draft genome and transcriptome of Panagrellus redivivus are shaped by the harsh demands of a free-living lifestyle.</title>
        <authorList>
            <person name="Srinivasan J."/>
            <person name="Dillman A.R."/>
            <person name="Macchietto M.G."/>
            <person name="Heikkinen L."/>
            <person name="Lakso M."/>
            <person name="Fracchia K.M."/>
            <person name="Antoshechkin I."/>
            <person name="Mortazavi A."/>
            <person name="Wong G."/>
            <person name="Sternberg P.W."/>
        </authorList>
    </citation>
    <scope>NUCLEOTIDE SEQUENCE [LARGE SCALE GENOMIC DNA]</scope>
    <source>
        <strain evidence="6">MT8872</strain>
    </source>
</reference>
<evidence type="ECO:0000256" key="1">
    <source>
        <dbReference type="ARBA" id="ARBA00004123"/>
    </source>
</evidence>
<evidence type="ECO:0000256" key="4">
    <source>
        <dbReference type="ARBA" id="ARBA00023163"/>
    </source>
</evidence>
<dbReference type="GO" id="GO:0003712">
    <property type="term" value="F:transcription coregulator activity"/>
    <property type="evidence" value="ECO:0007669"/>
    <property type="project" value="InterPro"/>
</dbReference>
<accession>A0A7E4VBY5</accession>
<name>A0A7E4VBY5_PANRE</name>
<evidence type="ECO:0000256" key="2">
    <source>
        <dbReference type="ARBA" id="ARBA00005635"/>
    </source>
</evidence>
<dbReference type="InterPro" id="IPR019313">
    <property type="entry name" value="Mediator_Med17"/>
</dbReference>
<dbReference type="PANTHER" id="PTHR13114">
    <property type="entry name" value="MEDIATOR OF RNA POLYMERASE II TRANSCRIPTION SUBUNIT 17"/>
    <property type="match status" value="1"/>
</dbReference>
<keyword evidence="6" id="KW-1185">Reference proteome</keyword>
<reference evidence="7" key="2">
    <citation type="submission" date="2020-10" db="UniProtKB">
        <authorList>
            <consortium name="WormBaseParasite"/>
        </authorList>
    </citation>
    <scope>IDENTIFICATION</scope>
</reference>
<dbReference type="WBParaSite" id="Pan_g19024.t2">
    <property type="protein sequence ID" value="Pan_g19024.t2"/>
    <property type="gene ID" value="Pan_g19024"/>
</dbReference>
<organism evidence="6 7">
    <name type="scientific">Panagrellus redivivus</name>
    <name type="common">Microworm</name>
    <dbReference type="NCBI Taxonomy" id="6233"/>
    <lineage>
        <taxon>Eukaryota</taxon>
        <taxon>Metazoa</taxon>
        <taxon>Ecdysozoa</taxon>
        <taxon>Nematoda</taxon>
        <taxon>Chromadorea</taxon>
        <taxon>Rhabditida</taxon>
        <taxon>Tylenchina</taxon>
        <taxon>Panagrolaimomorpha</taxon>
        <taxon>Panagrolaimoidea</taxon>
        <taxon>Panagrolaimidae</taxon>
        <taxon>Panagrellus</taxon>
    </lineage>
</organism>
<comment type="similarity">
    <text evidence="2">Belongs to the Mediator complex subunit 17 family.</text>
</comment>
<keyword evidence="4" id="KW-0804">Transcription</keyword>
<sequence length="665" mass="75875">MSRRQVSKLFFEPVIENQVVEYSYDGTEKHAPKATLNETTADMARRIDWRTIIGPDDTLEPLYSLRNLRISNETPEVSLEESDAQHAEKVKDMLEPDAGPWALVAKQLHTALAEVNNLLDVVRIAKDGNGIKVASVAPNSDGINKVADEAASAKVFTWTANRKALIESRKVFQPFIESRRDVADLDLFYKELREIRKFYVVRKNGECLVGDLGYRTYGNKWIPAESFDIFRVEECLRSKGIKHNDERVKTMVEVDVPRHLAVRTSLFVTIVFDGTGDDLFEKRDIRMLKKQPNNGNPPSPDGEINEDMLEEMESNGEKPNLSRMAYWMNALRWARETLVYRDLFTQLTRECASLVGRSCSIKDNIIVINLFENVMLKIEKCESPFVDGELAEHGNAFLKGILKAYFYDELRTPPYKPSVFVSLPNQRTTLPDAMLGPFATEAYKIEKRCVQPKPLVMKILAVASHYFLVKKVTEDLLEFQRTYGDPVLSWKWQRVTTENSLMHANFYLRGQDAMSSTQFTIRITTDDIEIVPRDGHPISCGRDNVPFNMNLHLQRANFLLAMTVTLVTRLNYKLLQLNINQQDSNGRPAPTIFILNSNATRQIFIQFFSNGATPSIATRQILDYVPDDASEFDLKDADFTPIDLDRIPGSSFMKQVDNLLSFLNN</sequence>
<protein>
    <submittedName>
        <fullName evidence="7">Mediator of RNA polymerase II transcription subunit 17</fullName>
    </submittedName>
</protein>
<proteinExistence type="inferred from homology"/>
<dbReference type="GO" id="GO:0006357">
    <property type="term" value="P:regulation of transcription by RNA polymerase II"/>
    <property type="evidence" value="ECO:0007669"/>
    <property type="project" value="InterPro"/>
</dbReference>
<evidence type="ECO:0000313" key="6">
    <source>
        <dbReference type="Proteomes" id="UP000492821"/>
    </source>
</evidence>
<dbReference type="Proteomes" id="UP000492821">
    <property type="component" value="Unassembled WGS sequence"/>
</dbReference>
<keyword evidence="5" id="KW-0539">Nucleus</keyword>
<evidence type="ECO:0000256" key="5">
    <source>
        <dbReference type="ARBA" id="ARBA00023242"/>
    </source>
</evidence>
<dbReference type="AlphaFoldDB" id="A0A7E4VBY5"/>